<dbReference type="AlphaFoldDB" id="A0A7W6PV62"/>
<dbReference type="GO" id="GO:0003700">
    <property type="term" value="F:DNA-binding transcription factor activity"/>
    <property type="evidence" value="ECO:0007669"/>
    <property type="project" value="InterPro"/>
</dbReference>
<dbReference type="InterPro" id="IPR005119">
    <property type="entry name" value="LysR_subst-bd"/>
</dbReference>
<keyword evidence="5" id="KW-1133">Transmembrane helix</keyword>
<dbReference type="InterPro" id="IPR000847">
    <property type="entry name" value="LysR_HTH_N"/>
</dbReference>
<gene>
    <name evidence="7" type="ORF">GGQ90_000273</name>
</gene>
<keyword evidence="2" id="KW-0805">Transcription regulation</keyword>
<dbReference type="Proteomes" id="UP000590524">
    <property type="component" value="Unassembled WGS sequence"/>
</dbReference>
<accession>A0A7W6PV62</accession>
<dbReference type="InterPro" id="IPR037402">
    <property type="entry name" value="YidZ_PBP2"/>
</dbReference>
<feature type="transmembrane region" description="Helical" evidence="5">
    <location>
        <begin position="12"/>
        <end position="32"/>
    </location>
</feature>
<comment type="similarity">
    <text evidence="1">Belongs to the LysR transcriptional regulatory family.</text>
</comment>
<dbReference type="Pfam" id="PF00126">
    <property type="entry name" value="HTH_1"/>
    <property type="match status" value="1"/>
</dbReference>
<sequence length="326" mass="35563">MVRIILKKQDRLLLLGGVHFDLNSLVILGLLLRTKSVTRTAQQLGVSQPSVSRSLAQLRSLLGDPLLVRTAGGMELTRRAEELAPSLQDWLATTAGLLEPPRFDPATLDRRFRVASTDFGVAAVVAPTLPHIGRAAPLAAIDIVPLTGDMVARLTAGEIDLIISGLDPDPAQTYERFLFTETFSCVVDRHHKLAAHPTDRALSVEDFLSCPHISFVVSDSGFDRIELRLGALAPRRRVIARLPYFQAAPHMIRGSDALMTLPTRAAEAIARTHDLACLPAPDLVGTFGYRLLWNERSHRDPAIAWLCDMFADHCGSDAALPHSKAA</sequence>
<dbReference type="RefSeq" id="WP_380767047.1">
    <property type="nucleotide sequence ID" value="NZ_JBHLYA010000117.1"/>
</dbReference>
<evidence type="ECO:0000256" key="2">
    <source>
        <dbReference type="ARBA" id="ARBA00023015"/>
    </source>
</evidence>
<keyword evidence="4" id="KW-0804">Transcription</keyword>
<evidence type="ECO:0000259" key="6">
    <source>
        <dbReference type="PROSITE" id="PS50931"/>
    </source>
</evidence>
<keyword evidence="3 7" id="KW-0238">DNA-binding</keyword>
<dbReference type="InterPro" id="IPR050389">
    <property type="entry name" value="LysR-type_TF"/>
</dbReference>
<dbReference type="PANTHER" id="PTHR30118">
    <property type="entry name" value="HTH-TYPE TRANSCRIPTIONAL REGULATOR LEUO-RELATED"/>
    <property type="match status" value="1"/>
</dbReference>
<dbReference type="PANTHER" id="PTHR30118:SF15">
    <property type="entry name" value="TRANSCRIPTIONAL REGULATORY PROTEIN"/>
    <property type="match status" value="1"/>
</dbReference>
<dbReference type="EMBL" id="JACIEU010000001">
    <property type="protein sequence ID" value="MBB4146520.1"/>
    <property type="molecule type" value="Genomic_DNA"/>
</dbReference>
<dbReference type="InterPro" id="IPR036388">
    <property type="entry name" value="WH-like_DNA-bd_sf"/>
</dbReference>
<dbReference type="GO" id="GO:0003677">
    <property type="term" value="F:DNA binding"/>
    <property type="evidence" value="ECO:0007669"/>
    <property type="project" value="UniProtKB-KW"/>
</dbReference>
<dbReference type="SUPFAM" id="SSF53850">
    <property type="entry name" value="Periplasmic binding protein-like II"/>
    <property type="match status" value="1"/>
</dbReference>
<evidence type="ECO:0000313" key="7">
    <source>
        <dbReference type="EMBL" id="MBB4146520.1"/>
    </source>
</evidence>
<keyword evidence="5" id="KW-0812">Transmembrane</keyword>
<dbReference type="InterPro" id="IPR036390">
    <property type="entry name" value="WH_DNA-bd_sf"/>
</dbReference>
<comment type="caution">
    <text evidence="7">The sequence shown here is derived from an EMBL/GenBank/DDBJ whole genome shotgun (WGS) entry which is preliminary data.</text>
</comment>
<proteinExistence type="inferred from homology"/>
<dbReference type="PROSITE" id="PS50931">
    <property type="entry name" value="HTH_LYSR"/>
    <property type="match status" value="1"/>
</dbReference>
<dbReference type="Gene3D" id="1.10.10.10">
    <property type="entry name" value="Winged helix-like DNA-binding domain superfamily/Winged helix DNA-binding domain"/>
    <property type="match status" value="1"/>
</dbReference>
<dbReference type="Pfam" id="PF03466">
    <property type="entry name" value="LysR_substrate"/>
    <property type="match status" value="1"/>
</dbReference>
<keyword evidence="5" id="KW-0472">Membrane</keyword>
<reference evidence="7 8" key="1">
    <citation type="submission" date="2020-08" db="EMBL/GenBank/DDBJ databases">
        <title>Genomic Encyclopedia of Type Strains, Phase IV (KMG-IV): sequencing the most valuable type-strain genomes for metagenomic binning, comparative biology and taxonomic classification.</title>
        <authorList>
            <person name="Goeker M."/>
        </authorList>
    </citation>
    <scope>NUCLEOTIDE SEQUENCE [LARGE SCALE GENOMIC DNA]</scope>
    <source>
        <strain evidence="7 8">DSM 19371</strain>
    </source>
</reference>
<evidence type="ECO:0000256" key="4">
    <source>
        <dbReference type="ARBA" id="ARBA00023163"/>
    </source>
</evidence>
<evidence type="ECO:0000313" key="8">
    <source>
        <dbReference type="Proteomes" id="UP000590524"/>
    </source>
</evidence>
<name>A0A7W6PV62_9SPHN</name>
<protein>
    <submittedName>
        <fullName evidence="7">DNA-binding transcriptional LysR family regulator</fullName>
    </submittedName>
</protein>
<feature type="domain" description="HTH lysR-type" evidence="6">
    <location>
        <begin position="20"/>
        <end position="77"/>
    </location>
</feature>
<dbReference type="Gene3D" id="3.40.190.10">
    <property type="entry name" value="Periplasmic binding protein-like II"/>
    <property type="match status" value="2"/>
</dbReference>
<dbReference type="CDD" id="cd08417">
    <property type="entry name" value="PBP2_Nitroaromatics_like"/>
    <property type="match status" value="1"/>
</dbReference>
<dbReference type="PRINTS" id="PR00039">
    <property type="entry name" value="HTHLYSR"/>
</dbReference>
<organism evidence="7 8">
    <name type="scientific">Sphingobium scionense</name>
    <dbReference type="NCBI Taxonomy" id="1404341"/>
    <lineage>
        <taxon>Bacteria</taxon>
        <taxon>Pseudomonadati</taxon>
        <taxon>Pseudomonadota</taxon>
        <taxon>Alphaproteobacteria</taxon>
        <taxon>Sphingomonadales</taxon>
        <taxon>Sphingomonadaceae</taxon>
        <taxon>Sphingobium</taxon>
    </lineage>
</organism>
<evidence type="ECO:0000256" key="1">
    <source>
        <dbReference type="ARBA" id="ARBA00009437"/>
    </source>
</evidence>
<dbReference type="SUPFAM" id="SSF46785">
    <property type="entry name" value="Winged helix' DNA-binding domain"/>
    <property type="match status" value="1"/>
</dbReference>
<evidence type="ECO:0000256" key="3">
    <source>
        <dbReference type="ARBA" id="ARBA00023125"/>
    </source>
</evidence>
<evidence type="ECO:0000256" key="5">
    <source>
        <dbReference type="SAM" id="Phobius"/>
    </source>
</evidence>
<keyword evidence="8" id="KW-1185">Reference proteome</keyword>